<evidence type="ECO:0000256" key="5">
    <source>
        <dbReference type="ARBA" id="ARBA00022692"/>
    </source>
</evidence>
<proteinExistence type="predicted"/>
<keyword evidence="3" id="KW-0813">Transport</keyword>
<evidence type="ECO:0000313" key="14">
    <source>
        <dbReference type="Proteomes" id="UP001165541"/>
    </source>
</evidence>
<keyword evidence="7" id="KW-0406">Ion transport</keyword>
<dbReference type="Pfam" id="PF13609">
    <property type="entry name" value="Porin_4"/>
    <property type="match status" value="1"/>
</dbReference>
<sequence>MRHPKPLAAVALGCLAAALSTQAPAQDTPGLPGGVTMYGLIDAAVRHADNVTAAGGSMTTMGDGIITGTRLGFRGREPLSRDLAVVFTMESGFDPSSGNSLQGTATADYGQVQANPRFWGRDLNVGLRGSAWGLTLGRQYTLAHTLAARFQPLGNPNSLAHSLFSSHHIARQDNMLRVDTKVVGIDLSATHTFGEVSGSSANDAWAVGAGYSGGPVALGAYFQQMKNLAGTETRKVLGLGGNYRFNATVQLFAGVMRRTAEVSPQTNKAWTVGTNLQVAPNVTLSLAHYQDHQSGSAVLSGKRQVSWVHADYQLSKRSSLYAVLDRNKVGDGYALPSFMGSKGTQTGLAAGLRHRF</sequence>
<evidence type="ECO:0000256" key="3">
    <source>
        <dbReference type="ARBA" id="ARBA00022448"/>
    </source>
</evidence>
<accession>A0ABT0YSW7</accession>
<dbReference type="PANTHER" id="PTHR34501">
    <property type="entry name" value="PROTEIN YDDL-RELATED"/>
    <property type="match status" value="1"/>
</dbReference>
<feature type="signal peptide" evidence="11">
    <location>
        <begin position="1"/>
        <end position="25"/>
    </location>
</feature>
<keyword evidence="6 11" id="KW-0732">Signal</keyword>
<keyword evidence="4" id="KW-1134">Transmembrane beta strand</keyword>
<dbReference type="InterPro" id="IPR023614">
    <property type="entry name" value="Porin_dom_sf"/>
</dbReference>
<keyword evidence="8" id="KW-0626">Porin</keyword>
<comment type="caution">
    <text evidence="13">The sequence shown here is derived from an EMBL/GenBank/DDBJ whole genome shotgun (WGS) entry which is preliminary data.</text>
</comment>
<dbReference type="PANTHER" id="PTHR34501:SF9">
    <property type="entry name" value="MAJOR OUTER MEMBRANE PROTEIN P.IA"/>
    <property type="match status" value="1"/>
</dbReference>
<keyword evidence="5" id="KW-0812">Transmembrane</keyword>
<evidence type="ECO:0000256" key="1">
    <source>
        <dbReference type="ARBA" id="ARBA00004571"/>
    </source>
</evidence>
<comment type="subunit">
    <text evidence="2">Homotrimer.</text>
</comment>
<evidence type="ECO:0000256" key="11">
    <source>
        <dbReference type="SAM" id="SignalP"/>
    </source>
</evidence>
<evidence type="ECO:0000259" key="12">
    <source>
        <dbReference type="Pfam" id="PF13609"/>
    </source>
</evidence>
<keyword evidence="9" id="KW-0472">Membrane</keyword>
<dbReference type="InterPro" id="IPR050298">
    <property type="entry name" value="Gram-neg_bact_OMP"/>
</dbReference>
<organism evidence="13 14">
    <name type="scientific">Caldimonas mangrovi</name>
    <dbReference type="NCBI Taxonomy" id="2944811"/>
    <lineage>
        <taxon>Bacteria</taxon>
        <taxon>Pseudomonadati</taxon>
        <taxon>Pseudomonadota</taxon>
        <taxon>Betaproteobacteria</taxon>
        <taxon>Burkholderiales</taxon>
        <taxon>Sphaerotilaceae</taxon>
        <taxon>Caldimonas</taxon>
    </lineage>
</organism>
<evidence type="ECO:0000256" key="2">
    <source>
        <dbReference type="ARBA" id="ARBA00011233"/>
    </source>
</evidence>
<evidence type="ECO:0000256" key="4">
    <source>
        <dbReference type="ARBA" id="ARBA00022452"/>
    </source>
</evidence>
<dbReference type="Proteomes" id="UP001165541">
    <property type="component" value="Unassembled WGS sequence"/>
</dbReference>
<dbReference type="RefSeq" id="WP_251780317.1">
    <property type="nucleotide sequence ID" value="NZ_JAMKFE010000014.1"/>
</dbReference>
<dbReference type="InterPro" id="IPR033900">
    <property type="entry name" value="Gram_neg_porin_domain"/>
</dbReference>
<evidence type="ECO:0000256" key="6">
    <source>
        <dbReference type="ARBA" id="ARBA00022729"/>
    </source>
</evidence>
<reference evidence="13" key="1">
    <citation type="submission" date="2022-05" db="EMBL/GenBank/DDBJ databases">
        <title>Schlegelella sp. nov., isolated from mangrove soil.</title>
        <authorList>
            <person name="Liu Y."/>
            <person name="Ge X."/>
            <person name="Liu W."/>
        </authorList>
    </citation>
    <scope>NUCLEOTIDE SEQUENCE</scope>
    <source>
        <strain evidence="13">S2-27</strain>
    </source>
</reference>
<dbReference type="EMBL" id="JAMKFE010000014">
    <property type="protein sequence ID" value="MCM5681837.1"/>
    <property type="molecule type" value="Genomic_DNA"/>
</dbReference>
<gene>
    <name evidence="13" type="ORF">M8A51_20105</name>
</gene>
<protein>
    <submittedName>
        <fullName evidence="13">Porin</fullName>
    </submittedName>
</protein>
<dbReference type="CDD" id="cd00342">
    <property type="entry name" value="gram_neg_porins"/>
    <property type="match status" value="1"/>
</dbReference>
<keyword evidence="10" id="KW-0998">Cell outer membrane</keyword>
<evidence type="ECO:0000313" key="13">
    <source>
        <dbReference type="EMBL" id="MCM5681837.1"/>
    </source>
</evidence>
<evidence type="ECO:0000256" key="8">
    <source>
        <dbReference type="ARBA" id="ARBA00023114"/>
    </source>
</evidence>
<keyword evidence="14" id="KW-1185">Reference proteome</keyword>
<evidence type="ECO:0000256" key="7">
    <source>
        <dbReference type="ARBA" id="ARBA00023065"/>
    </source>
</evidence>
<evidence type="ECO:0000256" key="10">
    <source>
        <dbReference type="ARBA" id="ARBA00023237"/>
    </source>
</evidence>
<evidence type="ECO:0000256" key="9">
    <source>
        <dbReference type="ARBA" id="ARBA00023136"/>
    </source>
</evidence>
<feature type="chain" id="PRO_5047332387" evidence="11">
    <location>
        <begin position="26"/>
        <end position="356"/>
    </location>
</feature>
<name>A0ABT0YSW7_9BURK</name>
<dbReference type="Gene3D" id="2.40.160.10">
    <property type="entry name" value="Porin"/>
    <property type="match status" value="1"/>
</dbReference>
<comment type="subcellular location">
    <subcellularLocation>
        <location evidence="1">Cell outer membrane</location>
        <topology evidence="1">Multi-pass membrane protein</topology>
    </subcellularLocation>
</comment>
<feature type="domain" description="Porin" evidence="12">
    <location>
        <begin position="15"/>
        <end position="329"/>
    </location>
</feature>
<dbReference type="SUPFAM" id="SSF56935">
    <property type="entry name" value="Porins"/>
    <property type="match status" value="1"/>
</dbReference>